<dbReference type="Proteomes" id="UP000799118">
    <property type="component" value="Unassembled WGS sequence"/>
</dbReference>
<reference evidence="2" key="1">
    <citation type="journal article" date="2019" name="Environ. Microbiol.">
        <title>Fungal ecological strategies reflected in gene transcription - a case study of two litter decomposers.</title>
        <authorList>
            <person name="Barbi F."/>
            <person name="Kohler A."/>
            <person name="Barry K."/>
            <person name="Baskaran P."/>
            <person name="Daum C."/>
            <person name="Fauchery L."/>
            <person name="Ihrmark K."/>
            <person name="Kuo A."/>
            <person name="LaButti K."/>
            <person name="Lipzen A."/>
            <person name="Morin E."/>
            <person name="Grigoriev I.V."/>
            <person name="Henrissat B."/>
            <person name="Lindahl B."/>
            <person name="Martin F."/>
        </authorList>
    </citation>
    <scope>NUCLEOTIDE SEQUENCE</scope>
    <source>
        <strain evidence="2">JB14</strain>
    </source>
</reference>
<protein>
    <submittedName>
        <fullName evidence="2">Uncharacterized protein</fullName>
    </submittedName>
</protein>
<evidence type="ECO:0000313" key="2">
    <source>
        <dbReference type="EMBL" id="KAE9383184.1"/>
    </source>
</evidence>
<gene>
    <name evidence="2" type="ORF">BT96DRAFT_951566</name>
</gene>
<proteinExistence type="predicted"/>
<keyword evidence="3" id="KW-1185">Reference proteome</keyword>
<feature type="region of interest" description="Disordered" evidence="1">
    <location>
        <begin position="104"/>
        <end position="151"/>
    </location>
</feature>
<dbReference type="AlphaFoldDB" id="A0A6A4GCG0"/>
<feature type="compositionally biased region" description="Basic and acidic residues" evidence="1">
    <location>
        <begin position="110"/>
        <end position="151"/>
    </location>
</feature>
<evidence type="ECO:0000313" key="3">
    <source>
        <dbReference type="Proteomes" id="UP000799118"/>
    </source>
</evidence>
<sequence>MTKLIHHVIGAGYNGKRVAENLEEEELLKPMRIRKSRTEGSGAEGDFIWDIKAQLSTAEEASGLECEADKILLLAMFRSLCEEVNLLIGRRKAETFEREAEDNAVNKAQAQEKMRKRGMVEKEQEWEREGEGEITREKERQPKEAREQADVEKAKTESCCFYDINDETQYPPVAQSPRNPQNPNANSLRICFEIDIDFISSYRRPWLSSYPHPRSHFRIWTSHQLRLIVSTRMCFCPPMFGVAHAHAHARVHTRTLLMLRVLVQILHCPRYVTHSPVEPFNPPPTTHLQLLKPQHLLVLPQGLPRPDAHVDVPSVDVDCDEDVAECWDWRGYGYGGWISIRERMLSSLISPSLAYRLLTRLAIDRPFLFVVPFLIYFP</sequence>
<organism evidence="2 3">
    <name type="scientific">Gymnopus androsaceus JB14</name>
    <dbReference type="NCBI Taxonomy" id="1447944"/>
    <lineage>
        <taxon>Eukaryota</taxon>
        <taxon>Fungi</taxon>
        <taxon>Dikarya</taxon>
        <taxon>Basidiomycota</taxon>
        <taxon>Agaricomycotina</taxon>
        <taxon>Agaricomycetes</taxon>
        <taxon>Agaricomycetidae</taxon>
        <taxon>Agaricales</taxon>
        <taxon>Marasmiineae</taxon>
        <taxon>Omphalotaceae</taxon>
        <taxon>Gymnopus</taxon>
    </lineage>
</organism>
<accession>A0A6A4GCG0</accession>
<name>A0A6A4GCG0_9AGAR</name>
<dbReference type="EMBL" id="ML770652">
    <property type="protein sequence ID" value="KAE9383184.1"/>
    <property type="molecule type" value="Genomic_DNA"/>
</dbReference>
<evidence type="ECO:0000256" key="1">
    <source>
        <dbReference type="SAM" id="MobiDB-lite"/>
    </source>
</evidence>